<evidence type="ECO:0000313" key="1">
    <source>
        <dbReference type="EMBL" id="PPR07544.1"/>
    </source>
</evidence>
<dbReference type="OrthoDB" id="2996761at2759"/>
<organism evidence="1 2">
    <name type="scientific">Gymnopilus dilepis</name>
    <dbReference type="NCBI Taxonomy" id="231916"/>
    <lineage>
        <taxon>Eukaryota</taxon>
        <taxon>Fungi</taxon>
        <taxon>Dikarya</taxon>
        <taxon>Basidiomycota</taxon>
        <taxon>Agaricomycotina</taxon>
        <taxon>Agaricomycetes</taxon>
        <taxon>Agaricomycetidae</taxon>
        <taxon>Agaricales</taxon>
        <taxon>Agaricineae</taxon>
        <taxon>Hymenogastraceae</taxon>
        <taxon>Gymnopilus</taxon>
    </lineage>
</organism>
<keyword evidence="2" id="KW-1185">Reference proteome</keyword>
<dbReference type="Proteomes" id="UP000284706">
    <property type="component" value="Unassembled WGS sequence"/>
</dbReference>
<accession>A0A409YWY9</accession>
<dbReference type="InParanoid" id="A0A409YWY9"/>
<dbReference type="EMBL" id="NHYE01000098">
    <property type="protein sequence ID" value="PPR07544.1"/>
    <property type="molecule type" value="Genomic_DNA"/>
</dbReference>
<evidence type="ECO:0000313" key="2">
    <source>
        <dbReference type="Proteomes" id="UP000284706"/>
    </source>
</evidence>
<name>A0A409YWY9_9AGAR</name>
<dbReference type="AlphaFoldDB" id="A0A409YWY9"/>
<gene>
    <name evidence="1" type="ORF">CVT26_002449</name>
</gene>
<reference evidence="1 2" key="1">
    <citation type="journal article" date="2018" name="Evol. Lett.">
        <title>Horizontal gene cluster transfer increased hallucinogenic mushroom diversity.</title>
        <authorList>
            <person name="Reynolds H.T."/>
            <person name="Vijayakumar V."/>
            <person name="Gluck-Thaler E."/>
            <person name="Korotkin H.B."/>
            <person name="Matheny P.B."/>
            <person name="Slot J.C."/>
        </authorList>
    </citation>
    <scope>NUCLEOTIDE SEQUENCE [LARGE SCALE GENOMIC DNA]</scope>
    <source>
        <strain evidence="1 2">SRW20</strain>
    </source>
</reference>
<comment type="caution">
    <text evidence="1">The sequence shown here is derived from an EMBL/GenBank/DDBJ whole genome shotgun (WGS) entry which is preliminary data.</text>
</comment>
<protein>
    <submittedName>
        <fullName evidence="1">Uncharacterized protein</fullName>
    </submittedName>
</protein>
<proteinExistence type="predicted"/>
<sequence>MSPPLESASDNPISAAQQDLIQKRLQLPDVLKPPPKSQPRLFFRHGIFAVAEVLPLDTIPSGLRTFRVGRHLQPPMFDFGWPVNPEELVTLAETKGFLGAKTFDRNAHPLARINIYDSQHLLQHVVRDDLGITTIVPQIKFIFTKIEEREGIVCLSTTWNDAWDDPPQEDVAKITAYLGLEHRPPKWYNDYEEGKWAFRTFRTFPVPREVVKYATIHYEGINTGGCKRCIVRPL</sequence>